<evidence type="ECO:0000256" key="1">
    <source>
        <dbReference type="ARBA" id="ARBA00023235"/>
    </source>
</evidence>
<protein>
    <submittedName>
        <fullName evidence="3">Hydroxypyruvate isomerase</fullName>
        <ecNumber evidence="3">5.3.1.22</ecNumber>
    </submittedName>
</protein>
<comment type="caution">
    <text evidence="3">The sequence shown here is derived from an EMBL/GenBank/DDBJ whole genome shotgun (WGS) entry which is preliminary data.</text>
</comment>
<evidence type="ECO:0000313" key="3">
    <source>
        <dbReference type="EMBL" id="EPR67461.1"/>
    </source>
</evidence>
<keyword evidence="1 3" id="KW-0413">Isomerase</keyword>
<sequence>MAYSKQKAMKNLNNRRKVLKKIAGTGLASMLVPSLSHRLSAAESHLPVELKGNVNHSVCRWCYNDIEFEDLCKAAVEIGLKSIELAGPEEWPILSKYGLYCAMPWGAGLGIEKGWNNPELHDELIQSYAEEIPKVAAAGYKQIICFSGNRNGLNDNIGITNCAMGLKKIMPIAEEHGIIMCMELLNSKVNHKDYQADHTAWGVELCKAVGSENLKLLYDIYHMQIMEGDVIATIKEFHPYISHYHTGGVPGRNEIDESQELYYPAIVKAILDTGYTGFIGQEFIPKRTDKIASLKQGVEICDI</sequence>
<dbReference type="Proteomes" id="UP000014974">
    <property type="component" value="Unassembled WGS sequence"/>
</dbReference>
<accession>S7VBV5</accession>
<dbReference type="GO" id="GO:0008903">
    <property type="term" value="F:hydroxypyruvate isomerase activity"/>
    <property type="evidence" value="ECO:0007669"/>
    <property type="project" value="UniProtKB-EC"/>
</dbReference>
<dbReference type="EMBL" id="ATNM01000123">
    <property type="protein sequence ID" value="EPR67461.1"/>
    <property type="molecule type" value="Genomic_DNA"/>
</dbReference>
<dbReference type="EC" id="5.3.1.22" evidence="3"/>
<evidence type="ECO:0000313" key="4">
    <source>
        <dbReference type="Proteomes" id="UP000014974"/>
    </source>
</evidence>
<name>S7VBV5_9BACT</name>
<organism evidence="3 4">
    <name type="scientific">Cyclobacterium qasimii M12-11B</name>
    <dbReference type="NCBI Taxonomy" id="641524"/>
    <lineage>
        <taxon>Bacteria</taxon>
        <taxon>Pseudomonadati</taxon>
        <taxon>Bacteroidota</taxon>
        <taxon>Cytophagia</taxon>
        <taxon>Cytophagales</taxon>
        <taxon>Cyclobacteriaceae</taxon>
        <taxon>Cyclobacterium</taxon>
    </lineage>
</organism>
<dbReference type="Pfam" id="PF01261">
    <property type="entry name" value="AP_endonuc_2"/>
    <property type="match status" value="1"/>
</dbReference>
<dbReference type="eggNOG" id="COG3622">
    <property type="taxonomic scope" value="Bacteria"/>
</dbReference>
<evidence type="ECO:0000259" key="2">
    <source>
        <dbReference type="Pfam" id="PF01261"/>
    </source>
</evidence>
<gene>
    <name evidence="3" type="ORF">ADICYQ_3485</name>
</gene>
<proteinExistence type="predicted"/>
<feature type="domain" description="Xylose isomerase-like TIM barrel" evidence="2">
    <location>
        <begin position="94"/>
        <end position="289"/>
    </location>
</feature>
<dbReference type="PATRIC" id="fig|641524.5.peg.3454"/>
<dbReference type="AlphaFoldDB" id="S7VBV5"/>
<dbReference type="PANTHER" id="PTHR43489">
    <property type="entry name" value="ISOMERASE"/>
    <property type="match status" value="1"/>
</dbReference>
<dbReference type="InterPro" id="IPR036237">
    <property type="entry name" value="Xyl_isomerase-like_sf"/>
</dbReference>
<dbReference type="InterPro" id="IPR013022">
    <property type="entry name" value="Xyl_isomerase-like_TIM-brl"/>
</dbReference>
<dbReference type="SUPFAM" id="SSF51658">
    <property type="entry name" value="Xylose isomerase-like"/>
    <property type="match status" value="1"/>
</dbReference>
<dbReference type="PANTHER" id="PTHR43489:SF3">
    <property type="entry name" value="XYLOSE ISOMERASE DOMAIN PROTEIN TIM BARREL"/>
    <property type="match status" value="1"/>
</dbReference>
<keyword evidence="3" id="KW-0670">Pyruvate</keyword>
<dbReference type="InterPro" id="IPR050417">
    <property type="entry name" value="Sugar_Epim/Isomerase"/>
</dbReference>
<dbReference type="Gene3D" id="3.20.20.150">
    <property type="entry name" value="Divalent-metal-dependent TIM barrel enzymes"/>
    <property type="match status" value="1"/>
</dbReference>
<reference evidence="3 4" key="1">
    <citation type="journal article" date="2013" name="Genome Announc.">
        <title>Draft Genome Sequence of Cyclobacterium qasimii Strain M12-11BT, Isolated from Arctic Marine Sediment.</title>
        <authorList>
            <person name="Shivaji S."/>
            <person name="Ara S."/>
            <person name="Singh A."/>
            <person name="Kumar Pinnaka A."/>
        </authorList>
    </citation>
    <scope>NUCLEOTIDE SEQUENCE [LARGE SCALE GENOMIC DNA]</scope>
    <source>
        <strain evidence="3 4">M12-11B</strain>
    </source>
</reference>
<dbReference type="STRING" id="641524.ADICYQ_3485"/>